<feature type="domain" description="DDE Tnp4" evidence="3">
    <location>
        <begin position="76"/>
        <end position="233"/>
    </location>
</feature>
<keyword evidence="5" id="KW-1185">Reference proteome</keyword>
<dbReference type="InterPro" id="IPR027806">
    <property type="entry name" value="HARBI1_dom"/>
</dbReference>
<dbReference type="STRING" id="27342.A0A0H2R1V7"/>
<dbReference type="EMBL" id="KQ086272">
    <property type="protein sequence ID" value="KLO05735.1"/>
    <property type="molecule type" value="Genomic_DNA"/>
</dbReference>
<evidence type="ECO:0000259" key="3">
    <source>
        <dbReference type="Pfam" id="PF13359"/>
    </source>
</evidence>
<dbReference type="AlphaFoldDB" id="A0A0H2R1V7"/>
<evidence type="ECO:0000256" key="1">
    <source>
        <dbReference type="ARBA" id="ARBA00001968"/>
    </source>
</evidence>
<evidence type="ECO:0000313" key="5">
    <source>
        <dbReference type="Proteomes" id="UP000053477"/>
    </source>
</evidence>
<dbReference type="GO" id="GO:0046872">
    <property type="term" value="F:metal ion binding"/>
    <property type="evidence" value="ECO:0007669"/>
    <property type="project" value="UniProtKB-KW"/>
</dbReference>
<comment type="cofactor">
    <cofactor evidence="1">
        <name>a divalent metal cation</name>
        <dbReference type="ChEBI" id="CHEBI:60240"/>
    </cofactor>
</comment>
<protein>
    <recommendedName>
        <fullName evidence="3">DDE Tnp4 domain-containing protein</fullName>
    </recommendedName>
</protein>
<dbReference type="InParanoid" id="A0A0H2R1V7"/>
<dbReference type="OrthoDB" id="2408877at2759"/>
<dbReference type="Pfam" id="PF13359">
    <property type="entry name" value="DDE_Tnp_4"/>
    <property type="match status" value="1"/>
</dbReference>
<accession>A0A0H2R1V7</accession>
<name>A0A0H2R1V7_9AGAM</name>
<dbReference type="Proteomes" id="UP000053477">
    <property type="component" value="Unassembled WGS sequence"/>
</dbReference>
<proteinExistence type="predicted"/>
<gene>
    <name evidence="4" type="ORF">SCHPADRAFT_838975</name>
</gene>
<sequence length="294" mass="33091">MGRFGNAASLEDIAREAGCSEGAVELYTSRCFQAIEALHDVFVRPLTDEEKEAEKQWMDEHMGFVGEWRDGFVMYDGTIVVLFSRPGKDGDAYFTRKSNYGLNVQIGNTPSNLRIIDYSHGFTGSIHDAAAFEHTAAAKYPDWFFKDNEFAWCDSAYTLNGRTITVHRKPASLIRENRIFDAAVSHVRVRSEHCMGALKGRFQCLRGLRVTINSQQEHKNACRWITIAIILHNLVIDVEGAAAGAHFVGDHGHVQENEDRAIPDGQGVEQNNEDAGRQKRQRLINELMAYREGI</sequence>
<reference evidence="4 5" key="1">
    <citation type="submission" date="2015-04" db="EMBL/GenBank/DDBJ databases">
        <title>Complete genome sequence of Schizopora paradoxa KUC8140, a cosmopolitan wood degrader in East Asia.</title>
        <authorList>
            <consortium name="DOE Joint Genome Institute"/>
            <person name="Min B."/>
            <person name="Park H."/>
            <person name="Jang Y."/>
            <person name="Kim J.-J."/>
            <person name="Kim K.H."/>
            <person name="Pangilinan J."/>
            <person name="Lipzen A."/>
            <person name="Riley R."/>
            <person name="Grigoriev I.V."/>
            <person name="Spatafora J.W."/>
            <person name="Choi I.-G."/>
        </authorList>
    </citation>
    <scope>NUCLEOTIDE SEQUENCE [LARGE SCALE GENOMIC DNA]</scope>
    <source>
        <strain evidence="4 5">KUC8140</strain>
    </source>
</reference>
<keyword evidence="2" id="KW-0479">Metal-binding</keyword>
<organism evidence="4 5">
    <name type="scientific">Schizopora paradoxa</name>
    <dbReference type="NCBI Taxonomy" id="27342"/>
    <lineage>
        <taxon>Eukaryota</taxon>
        <taxon>Fungi</taxon>
        <taxon>Dikarya</taxon>
        <taxon>Basidiomycota</taxon>
        <taxon>Agaricomycotina</taxon>
        <taxon>Agaricomycetes</taxon>
        <taxon>Hymenochaetales</taxon>
        <taxon>Schizoporaceae</taxon>
        <taxon>Schizopora</taxon>
    </lineage>
</organism>
<evidence type="ECO:0000256" key="2">
    <source>
        <dbReference type="ARBA" id="ARBA00022723"/>
    </source>
</evidence>
<evidence type="ECO:0000313" key="4">
    <source>
        <dbReference type="EMBL" id="KLO05735.1"/>
    </source>
</evidence>